<evidence type="ECO:0008006" key="4">
    <source>
        <dbReference type="Google" id="ProtNLM"/>
    </source>
</evidence>
<reference evidence="2 3" key="1">
    <citation type="submission" date="2017-09" db="EMBL/GenBank/DDBJ databases">
        <title>Genomics of the genus Arcobacter.</title>
        <authorList>
            <person name="Perez-Cataluna A."/>
            <person name="Figueras M.J."/>
            <person name="Salas-Masso N."/>
        </authorList>
    </citation>
    <scope>NUCLEOTIDE SEQUENCE [LARGE SCALE GENOMIC DNA]</scope>
    <source>
        <strain evidence="2 3">DSM 18005</strain>
    </source>
</reference>
<dbReference type="EMBL" id="NXIF01000087">
    <property type="protein sequence ID" value="PKI79665.1"/>
    <property type="molecule type" value="Genomic_DNA"/>
</dbReference>
<gene>
    <name evidence="2" type="ORF">CP960_13345</name>
</gene>
<dbReference type="KEGG" id="ahs:AHALO_1586"/>
<protein>
    <recommendedName>
        <fullName evidence="4">Lipoprotein</fullName>
    </recommendedName>
</protein>
<evidence type="ECO:0000313" key="2">
    <source>
        <dbReference type="EMBL" id="PKI79665.1"/>
    </source>
</evidence>
<dbReference type="RefSeq" id="WP_101185957.1">
    <property type="nucleotide sequence ID" value="NZ_CP031218.1"/>
</dbReference>
<feature type="chain" id="PRO_5014987821" description="Lipoprotein" evidence="1">
    <location>
        <begin position="20"/>
        <end position="139"/>
    </location>
</feature>
<organism evidence="2 3">
    <name type="scientific">Malaciobacter halophilus</name>
    <dbReference type="NCBI Taxonomy" id="197482"/>
    <lineage>
        <taxon>Bacteria</taxon>
        <taxon>Pseudomonadati</taxon>
        <taxon>Campylobacterota</taxon>
        <taxon>Epsilonproteobacteria</taxon>
        <taxon>Campylobacterales</taxon>
        <taxon>Arcobacteraceae</taxon>
        <taxon>Malaciobacter</taxon>
    </lineage>
</organism>
<name>A0A2N1IZD7_9BACT</name>
<proteinExistence type="predicted"/>
<accession>A0A2N1IZD7</accession>
<evidence type="ECO:0000256" key="1">
    <source>
        <dbReference type="SAM" id="SignalP"/>
    </source>
</evidence>
<keyword evidence="1" id="KW-0732">Signal</keyword>
<dbReference type="Proteomes" id="UP000233248">
    <property type="component" value="Unassembled WGS sequence"/>
</dbReference>
<evidence type="ECO:0000313" key="3">
    <source>
        <dbReference type="Proteomes" id="UP000233248"/>
    </source>
</evidence>
<comment type="caution">
    <text evidence="2">The sequence shown here is derived from an EMBL/GenBank/DDBJ whole genome shotgun (WGS) entry which is preliminary data.</text>
</comment>
<dbReference type="OrthoDB" id="5349078at2"/>
<dbReference type="PROSITE" id="PS51257">
    <property type="entry name" value="PROKAR_LIPOPROTEIN"/>
    <property type="match status" value="1"/>
</dbReference>
<keyword evidence="3" id="KW-1185">Reference proteome</keyword>
<feature type="signal peptide" evidence="1">
    <location>
        <begin position="1"/>
        <end position="19"/>
    </location>
</feature>
<sequence length="139" mass="16639">MKKLFIKANLILVAVLFTACTQKVNHLNTSNSNDFMVAKKYCVDAKVFYDYSKKQINELLEKEVRQDVLFQFLDENSVTKNDSYEEFFPKERVKIDKKVNYFTDDYENYCIEFEARVKNPEFFFNDINLEEYSRQNSTI</sequence>
<dbReference type="AlphaFoldDB" id="A0A2N1IZD7"/>